<evidence type="ECO:0000313" key="4">
    <source>
        <dbReference type="EnsemblMetazoa" id="G354.1:cds"/>
    </source>
</evidence>
<dbReference type="EnsemblMetazoa" id="G354.1">
    <property type="protein sequence ID" value="G354.1:cds"/>
    <property type="gene ID" value="G354"/>
</dbReference>
<dbReference type="PROSITE" id="PS50041">
    <property type="entry name" value="C_TYPE_LECTIN_2"/>
    <property type="match status" value="1"/>
</dbReference>
<dbReference type="PROSITE" id="PS00615">
    <property type="entry name" value="C_TYPE_LECTIN_1"/>
    <property type="match status" value="1"/>
</dbReference>
<dbReference type="InterPro" id="IPR016187">
    <property type="entry name" value="CTDL_fold"/>
</dbReference>
<name>A0A8W8MPY6_MAGGI</name>
<evidence type="ECO:0000313" key="5">
    <source>
        <dbReference type="Proteomes" id="UP000005408"/>
    </source>
</evidence>
<organism evidence="4 5">
    <name type="scientific">Magallana gigas</name>
    <name type="common">Pacific oyster</name>
    <name type="synonym">Crassostrea gigas</name>
    <dbReference type="NCBI Taxonomy" id="29159"/>
    <lineage>
        <taxon>Eukaryota</taxon>
        <taxon>Metazoa</taxon>
        <taxon>Spiralia</taxon>
        <taxon>Lophotrochozoa</taxon>
        <taxon>Mollusca</taxon>
        <taxon>Bivalvia</taxon>
        <taxon>Autobranchia</taxon>
        <taxon>Pteriomorphia</taxon>
        <taxon>Ostreida</taxon>
        <taxon>Ostreoidea</taxon>
        <taxon>Ostreidae</taxon>
        <taxon>Magallana</taxon>
    </lineage>
</organism>
<accession>A0A8W8MPY6</accession>
<dbReference type="PANTHER" id="PTHR22803">
    <property type="entry name" value="MANNOSE, PHOSPHOLIPASE, LECTIN RECEPTOR RELATED"/>
    <property type="match status" value="1"/>
</dbReference>
<feature type="chain" id="PRO_5036472396" description="C-type lectin domain-containing protein" evidence="2">
    <location>
        <begin position="19"/>
        <end position="153"/>
    </location>
</feature>
<evidence type="ECO:0000259" key="3">
    <source>
        <dbReference type="PROSITE" id="PS50041"/>
    </source>
</evidence>
<sequence>MRFLLVLFLLEACICAKGCEIGWIRFQSKCYMFSHTVATWAEAESLCSAFHSVLAEPRSHEESMFLISHSENEAGQFWIGISDIIEEDRWIYSSDQQPTKVNDFHASQPNQHTSANCVALWKPFHGHWADEPCTTRYNFICESPQESSGDVIG</sequence>
<feature type="domain" description="C-type lectin" evidence="3">
    <location>
        <begin position="26"/>
        <end position="142"/>
    </location>
</feature>
<dbReference type="InterPro" id="IPR050111">
    <property type="entry name" value="C-type_lectin/snaclec_domain"/>
</dbReference>
<evidence type="ECO:0000256" key="1">
    <source>
        <dbReference type="ARBA" id="ARBA00023157"/>
    </source>
</evidence>
<dbReference type="Pfam" id="PF00059">
    <property type="entry name" value="Lectin_C"/>
    <property type="match status" value="1"/>
</dbReference>
<dbReference type="CDD" id="cd00037">
    <property type="entry name" value="CLECT"/>
    <property type="match status" value="1"/>
</dbReference>
<dbReference type="OrthoDB" id="10047605at2759"/>
<dbReference type="InterPro" id="IPR001304">
    <property type="entry name" value="C-type_lectin-like"/>
</dbReference>
<keyword evidence="1" id="KW-1015">Disulfide bond</keyword>
<dbReference type="InterPro" id="IPR016186">
    <property type="entry name" value="C-type_lectin-like/link_sf"/>
</dbReference>
<dbReference type="InterPro" id="IPR018378">
    <property type="entry name" value="C-type_lectin_CS"/>
</dbReference>
<dbReference type="SMART" id="SM00034">
    <property type="entry name" value="CLECT"/>
    <property type="match status" value="1"/>
</dbReference>
<proteinExistence type="predicted"/>
<dbReference type="Gene3D" id="3.10.100.10">
    <property type="entry name" value="Mannose-Binding Protein A, subunit A"/>
    <property type="match status" value="1"/>
</dbReference>
<dbReference type="Proteomes" id="UP000005408">
    <property type="component" value="Unassembled WGS sequence"/>
</dbReference>
<evidence type="ECO:0000256" key="2">
    <source>
        <dbReference type="SAM" id="SignalP"/>
    </source>
</evidence>
<keyword evidence="5" id="KW-1185">Reference proteome</keyword>
<feature type="signal peptide" evidence="2">
    <location>
        <begin position="1"/>
        <end position="18"/>
    </location>
</feature>
<dbReference type="OMA" id="QHTSANC"/>
<keyword evidence="2" id="KW-0732">Signal</keyword>
<dbReference type="SUPFAM" id="SSF56436">
    <property type="entry name" value="C-type lectin-like"/>
    <property type="match status" value="1"/>
</dbReference>
<protein>
    <recommendedName>
        <fullName evidence="3">C-type lectin domain-containing protein</fullName>
    </recommendedName>
</protein>
<reference evidence="4" key="1">
    <citation type="submission" date="2022-08" db="UniProtKB">
        <authorList>
            <consortium name="EnsemblMetazoa"/>
        </authorList>
    </citation>
    <scope>IDENTIFICATION</scope>
    <source>
        <strain evidence="4">05x7-T-G4-1.051#20</strain>
    </source>
</reference>
<dbReference type="AlphaFoldDB" id="A0A8W8MPY6"/>